<organism evidence="2 3">
    <name type="scientific">Paenochrobactrum gallinarii</name>
    <dbReference type="NCBI Taxonomy" id="643673"/>
    <lineage>
        <taxon>Bacteria</taxon>
        <taxon>Pseudomonadati</taxon>
        <taxon>Pseudomonadota</taxon>
        <taxon>Alphaproteobacteria</taxon>
        <taxon>Hyphomicrobiales</taxon>
        <taxon>Brucellaceae</taxon>
        <taxon>Paenochrobactrum</taxon>
    </lineage>
</organism>
<dbReference type="Proteomes" id="UP000555393">
    <property type="component" value="Unassembled WGS sequence"/>
</dbReference>
<sequence>MSFLKRLFGGKSQSDEAESVQEAGRLEHKGFLVIATPFKEGGQYQVCGVISKQIGDEMKENRFIRADKCPTIEDAANIALNKGRQIIDEQGERLFS</sequence>
<evidence type="ECO:0008006" key="4">
    <source>
        <dbReference type="Google" id="ProtNLM"/>
    </source>
</evidence>
<evidence type="ECO:0000256" key="1">
    <source>
        <dbReference type="SAM" id="MobiDB-lite"/>
    </source>
</evidence>
<proteinExistence type="predicted"/>
<evidence type="ECO:0000313" key="3">
    <source>
        <dbReference type="Proteomes" id="UP000555393"/>
    </source>
</evidence>
<dbReference type="RefSeq" id="WP_184219178.1">
    <property type="nucleotide sequence ID" value="NZ_JACIIU010000001.1"/>
</dbReference>
<dbReference type="Pfam" id="PF10115">
    <property type="entry name" value="HlyU"/>
    <property type="match status" value="1"/>
</dbReference>
<dbReference type="EMBL" id="JACIIU010000001">
    <property type="protein sequence ID" value="MBB6259879.1"/>
    <property type="molecule type" value="Genomic_DNA"/>
</dbReference>
<accession>A0A841LW58</accession>
<reference evidence="2 3" key="1">
    <citation type="submission" date="2020-08" db="EMBL/GenBank/DDBJ databases">
        <title>Genomic Encyclopedia of Type Strains, Phase IV (KMG-IV): sequencing the most valuable type-strain genomes for metagenomic binning, comparative biology and taxonomic classification.</title>
        <authorList>
            <person name="Goeker M."/>
        </authorList>
    </citation>
    <scope>NUCLEOTIDE SEQUENCE [LARGE SCALE GENOMIC DNA]</scope>
    <source>
        <strain evidence="2 3">DSM 22336</strain>
    </source>
</reference>
<evidence type="ECO:0000313" key="2">
    <source>
        <dbReference type="EMBL" id="MBB6259879.1"/>
    </source>
</evidence>
<dbReference type="InterPro" id="IPR018772">
    <property type="entry name" value="Transcription_activator_HlyU"/>
</dbReference>
<gene>
    <name evidence="2" type="ORF">FHS77_000387</name>
</gene>
<keyword evidence="3" id="KW-1185">Reference proteome</keyword>
<dbReference type="AlphaFoldDB" id="A0A841LW58"/>
<protein>
    <recommendedName>
        <fullName evidence="4">Transcriptional activator HlyU</fullName>
    </recommendedName>
</protein>
<name>A0A841LW58_9HYPH</name>
<comment type="caution">
    <text evidence="2">The sequence shown here is derived from an EMBL/GenBank/DDBJ whole genome shotgun (WGS) entry which is preliminary data.</text>
</comment>
<feature type="region of interest" description="Disordered" evidence="1">
    <location>
        <begin position="1"/>
        <end position="20"/>
    </location>
</feature>